<dbReference type="REBASE" id="26272">
    <property type="entry name" value="M.NdaDORF3080P"/>
</dbReference>
<evidence type="ECO:0000256" key="7">
    <source>
        <dbReference type="ARBA" id="ARBA00047942"/>
    </source>
</evidence>
<dbReference type="STRING" id="446468.Ndas_3080"/>
<keyword evidence="6" id="KW-0680">Restriction system</keyword>
<protein>
    <recommendedName>
        <fullName evidence="2">site-specific DNA-methyltransferase (adenine-specific)</fullName>
        <ecNumber evidence="2">2.1.1.72</ecNumber>
    </recommendedName>
</protein>
<dbReference type="InterPro" id="IPR022749">
    <property type="entry name" value="D12N6_MeTrfase_N"/>
</dbReference>
<name>D7B1R3_NOCDD</name>
<comment type="similarity">
    <text evidence="1">Belongs to the N(4)/N(6)-methyltransferase family.</text>
</comment>
<dbReference type="eggNOG" id="COG0286">
    <property type="taxonomic scope" value="Bacteria"/>
</dbReference>
<feature type="domain" description="N6 adenine-specific DNA methyltransferase N-terminal" evidence="9">
    <location>
        <begin position="18"/>
        <end position="160"/>
    </location>
</feature>
<proteinExistence type="inferred from homology"/>
<dbReference type="RefSeq" id="WP_013154096.1">
    <property type="nucleotide sequence ID" value="NC_014210.1"/>
</dbReference>
<comment type="catalytic activity">
    <reaction evidence="7">
        <text>a 2'-deoxyadenosine in DNA + S-adenosyl-L-methionine = an N(6)-methyl-2'-deoxyadenosine in DNA + S-adenosyl-L-homocysteine + H(+)</text>
        <dbReference type="Rhea" id="RHEA:15197"/>
        <dbReference type="Rhea" id="RHEA-COMP:12418"/>
        <dbReference type="Rhea" id="RHEA-COMP:12419"/>
        <dbReference type="ChEBI" id="CHEBI:15378"/>
        <dbReference type="ChEBI" id="CHEBI:57856"/>
        <dbReference type="ChEBI" id="CHEBI:59789"/>
        <dbReference type="ChEBI" id="CHEBI:90615"/>
        <dbReference type="ChEBI" id="CHEBI:90616"/>
        <dbReference type="EC" id="2.1.1.72"/>
    </reaction>
</comment>
<dbReference type="InterPro" id="IPR038333">
    <property type="entry name" value="T1MK-like_N_sf"/>
</dbReference>
<dbReference type="AlphaFoldDB" id="D7B1R3"/>
<dbReference type="HOGENOM" id="CLU_013049_4_1_11"/>
<dbReference type="Gene3D" id="1.20.1260.30">
    <property type="match status" value="1"/>
</dbReference>
<dbReference type="PANTHER" id="PTHR42998">
    <property type="entry name" value="TYPE I RESTRICTION ENZYME HINDVIIP M PROTEIN-RELATED"/>
    <property type="match status" value="1"/>
</dbReference>
<dbReference type="EC" id="2.1.1.72" evidence="2"/>
<evidence type="ECO:0000256" key="2">
    <source>
        <dbReference type="ARBA" id="ARBA00011900"/>
    </source>
</evidence>
<dbReference type="GO" id="GO:0009007">
    <property type="term" value="F:site-specific DNA-methyltransferase (adenine-specific) activity"/>
    <property type="evidence" value="ECO:0007669"/>
    <property type="project" value="UniProtKB-EC"/>
</dbReference>
<dbReference type="KEGG" id="nda:Ndas_3080"/>
<feature type="domain" description="DNA methylase adenine-specific" evidence="8">
    <location>
        <begin position="179"/>
        <end position="509"/>
    </location>
</feature>
<keyword evidence="5" id="KW-0949">S-adenosyl-L-methionine</keyword>
<reference evidence="10 11" key="1">
    <citation type="journal article" date="2010" name="Stand. Genomic Sci.">
        <title>Complete genome sequence of Nocardiopsis dassonvillei type strain (IMRU 509).</title>
        <authorList>
            <person name="Sun H."/>
            <person name="Lapidus A."/>
            <person name="Nolan M."/>
            <person name="Lucas S."/>
            <person name="Del Rio T.G."/>
            <person name="Tice H."/>
            <person name="Cheng J.F."/>
            <person name="Tapia R."/>
            <person name="Han C."/>
            <person name="Goodwin L."/>
            <person name="Pitluck S."/>
            <person name="Pagani I."/>
            <person name="Ivanova N."/>
            <person name="Mavromatis K."/>
            <person name="Mikhailova N."/>
            <person name="Pati A."/>
            <person name="Chen A."/>
            <person name="Palaniappan K."/>
            <person name="Land M."/>
            <person name="Hauser L."/>
            <person name="Chang Y.J."/>
            <person name="Jeffries C.D."/>
            <person name="Djao O.D."/>
            <person name="Rohde M."/>
            <person name="Sikorski J."/>
            <person name="Goker M."/>
            <person name="Woyke T."/>
            <person name="Bristow J."/>
            <person name="Eisen J.A."/>
            <person name="Markowitz V."/>
            <person name="Hugenholtz P."/>
            <person name="Kyrpides N.C."/>
            <person name="Klenk H.P."/>
        </authorList>
    </citation>
    <scope>NUCLEOTIDE SEQUENCE [LARGE SCALE GENOMIC DNA]</scope>
    <source>
        <strain evidence="11">ATCC 23218 / DSM 43111 / CIP 107115 / JCM 7437 / KCTC 9190 / NBRC 14626 / NCTC 10488 / NRRL B-5397 / IMRU 509</strain>
    </source>
</reference>
<evidence type="ECO:0000259" key="8">
    <source>
        <dbReference type="Pfam" id="PF02384"/>
    </source>
</evidence>
<dbReference type="Pfam" id="PF02384">
    <property type="entry name" value="N6_Mtase"/>
    <property type="match status" value="1"/>
</dbReference>
<dbReference type="EMBL" id="CP002040">
    <property type="protein sequence ID" value="ADH68489.1"/>
    <property type="molecule type" value="Genomic_DNA"/>
</dbReference>
<evidence type="ECO:0000313" key="11">
    <source>
        <dbReference type="Proteomes" id="UP000002219"/>
    </source>
</evidence>
<evidence type="ECO:0000256" key="5">
    <source>
        <dbReference type="ARBA" id="ARBA00022691"/>
    </source>
</evidence>
<evidence type="ECO:0000259" key="9">
    <source>
        <dbReference type="Pfam" id="PF12161"/>
    </source>
</evidence>
<evidence type="ECO:0000313" key="10">
    <source>
        <dbReference type="EMBL" id="ADH68489.1"/>
    </source>
</evidence>
<dbReference type="GO" id="GO:0032259">
    <property type="term" value="P:methylation"/>
    <property type="evidence" value="ECO:0007669"/>
    <property type="project" value="UniProtKB-KW"/>
</dbReference>
<dbReference type="GO" id="GO:0009307">
    <property type="term" value="P:DNA restriction-modification system"/>
    <property type="evidence" value="ECO:0007669"/>
    <property type="project" value="UniProtKB-KW"/>
</dbReference>
<accession>D7B1R3</accession>
<dbReference type="Gene3D" id="3.40.50.150">
    <property type="entry name" value="Vaccinia Virus protein VP39"/>
    <property type="match status" value="1"/>
</dbReference>
<keyword evidence="11" id="KW-1185">Reference proteome</keyword>
<dbReference type="InterPro" id="IPR029063">
    <property type="entry name" value="SAM-dependent_MTases_sf"/>
</dbReference>
<gene>
    <name evidence="10" type="ordered locus">Ndas_3080</name>
</gene>
<dbReference type="Proteomes" id="UP000002219">
    <property type="component" value="Chromosome 1"/>
</dbReference>
<evidence type="ECO:0000256" key="1">
    <source>
        <dbReference type="ARBA" id="ARBA00006594"/>
    </source>
</evidence>
<sequence length="549" mass="60763">MATTKAAKKPTRTGSKDLKDTLWKAADKLRGSMDAAEYKHFVLGLIFLKYVSDAFAERRVHIEKELREEGGYSETDIAETLEDREEYIGYGVFWVPQAARWEAIAERAKTGAGEDGVGKLLDDAMKAVANTNPSLRNSLPQGLFNARGVDERRLGELVDLINRIGFGDQLDPDGNRRSARDVLGEVYEYCLGKFALAEGRRGGEYYTPACVVELIVAMLEPQKGERVYDPACGSGGMFVQAEKFVESHGGNARDIAVYGQELNQNTWRLAKMNLAIHGISADLGTKWDDTFHNDHHPDLRAHVVMANPPFNISDWGGDRLVMDPRWQWGVPPVGNANYAWLQHMAYKLAPKAGRAGIVLANGSMSSKQSGEGDIRRAMVEDGLVACMVALPGQLFRSTQIPACVWILAKDRGAKGGRGSIDRTGQVLFIDARELGEMVTRTEKQLTEDEIKQISNTFHAWLGTSSAKRNGLTYEDIGGFCKSVSLDEIREHDFILTPGRYVGAAEVEEDPDAEPLDEKVARLQKELFEHFDASARLEAVVREQLGRVDA</sequence>
<organism evidence="10 11">
    <name type="scientific">Nocardiopsis dassonvillei (strain ATCC 23218 / DSM 43111 / CIP 107115 / JCM 7437 / KCTC 9190 / NBRC 14626 / NCTC 10488 / NRRL B-5397 / IMRU 509)</name>
    <name type="common">Actinomadura dassonvillei</name>
    <dbReference type="NCBI Taxonomy" id="446468"/>
    <lineage>
        <taxon>Bacteria</taxon>
        <taxon>Bacillati</taxon>
        <taxon>Actinomycetota</taxon>
        <taxon>Actinomycetes</taxon>
        <taxon>Streptosporangiales</taxon>
        <taxon>Nocardiopsidaceae</taxon>
        <taxon>Nocardiopsis</taxon>
    </lineage>
</organism>
<dbReference type="PANTHER" id="PTHR42998:SF1">
    <property type="entry name" value="TYPE I RESTRICTION ENZYME HINDI METHYLASE SUBUNIT"/>
    <property type="match status" value="1"/>
</dbReference>
<dbReference type="GO" id="GO:0008170">
    <property type="term" value="F:N-methyltransferase activity"/>
    <property type="evidence" value="ECO:0007669"/>
    <property type="project" value="InterPro"/>
</dbReference>
<evidence type="ECO:0000256" key="6">
    <source>
        <dbReference type="ARBA" id="ARBA00022747"/>
    </source>
</evidence>
<keyword evidence="3 10" id="KW-0489">Methyltransferase</keyword>
<dbReference type="GeneID" id="91485635"/>
<dbReference type="Pfam" id="PF12161">
    <property type="entry name" value="HsdM_N"/>
    <property type="match status" value="1"/>
</dbReference>
<evidence type="ECO:0000256" key="4">
    <source>
        <dbReference type="ARBA" id="ARBA00022679"/>
    </source>
</evidence>
<dbReference type="InterPro" id="IPR003356">
    <property type="entry name" value="DNA_methylase_A-5"/>
</dbReference>
<dbReference type="InterPro" id="IPR052916">
    <property type="entry name" value="Type-I_RE_MTase_Subunit"/>
</dbReference>
<dbReference type="GO" id="GO:0003677">
    <property type="term" value="F:DNA binding"/>
    <property type="evidence" value="ECO:0007669"/>
    <property type="project" value="InterPro"/>
</dbReference>
<keyword evidence="4 10" id="KW-0808">Transferase</keyword>
<dbReference type="SUPFAM" id="SSF53335">
    <property type="entry name" value="S-adenosyl-L-methionine-dependent methyltransferases"/>
    <property type="match status" value="1"/>
</dbReference>
<dbReference type="PRINTS" id="PR00507">
    <property type="entry name" value="N12N6MTFRASE"/>
</dbReference>
<evidence type="ECO:0000256" key="3">
    <source>
        <dbReference type="ARBA" id="ARBA00022603"/>
    </source>
</evidence>